<accession>A0A7J8CHW8</accession>
<protein>
    <submittedName>
        <fullName evidence="1">Uncharacterized protein</fullName>
    </submittedName>
</protein>
<dbReference type="EMBL" id="JACASE010000014">
    <property type="protein sequence ID" value="KAF6410427.1"/>
    <property type="molecule type" value="Genomic_DNA"/>
</dbReference>
<organism evidence="1 2">
    <name type="scientific">Rousettus aegyptiacus</name>
    <name type="common">Egyptian fruit bat</name>
    <name type="synonym">Pteropus aegyptiacus</name>
    <dbReference type="NCBI Taxonomy" id="9407"/>
    <lineage>
        <taxon>Eukaryota</taxon>
        <taxon>Metazoa</taxon>
        <taxon>Chordata</taxon>
        <taxon>Craniata</taxon>
        <taxon>Vertebrata</taxon>
        <taxon>Euteleostomi</taxon>
        <taxon>Mammalia</taxon>
        <taxon>Eutheria</taxon>
        <taxon>Laurasiatheria</taxon>
        <taxon>Chiroptera</taxon>
        <taxon>Yinpterochiroptera</taxon>
        <taxon>Pteropodoidea</taxon>
        <taxon>Pteropodidae</taxon>
        <taxon>Rousettinae</taxon>
        <taxon>Rousettus</taxon>
    </lineage>
</organism>
<evidence type="ECO:0000313" key="2">
    <source>
        <dbReference type="Proteomes" id="UP000593571"/>
    </source>
</evidence>
<dbReference type="AlphaFoldDB" id="A0A7J8CHW8"/>
<reference evidence="1 2" key="1">
    <citation type="journal article" date="2020" name="Nature">
        <title>Six reference-quality genomes reveal evolution of bat adaptations.</title>
        <authorList>
            <person name="Jebb D."/>
            <person name="Huang Z."/>
            <person name="Pippel M."/>
            <person name="Hughes G.M."/>
            <person name="Lavrichenko K."/>
            <person name="Devanna P."/>
            <person name="Winkler S."/>
            <person name="Jermiin L.S."/>
            <person name="Skirmuntt E.C."/>
            <person name="Katzourakis A."/>
            <person name="Burkitt-Gray L."/>
            <person name="Ray D.A."/>
            <person name="Sullivan K.A.M."/>
            <person name="Roscito J.G."/>
            <person name="Kirilenko B.M."/>
            <person name="Davalos L.M."/>
            <person name="Corthals A.P."/>
            <person name="Power M.L."/>
            <person name="Jones G."/>
            <person name="Ransome R.D."/>
            <person name="Dechmann D.K.N."/>
            <person name="Locatelli A.G."/>
            <person name="Puechmaille S.J."/>
            <person name="Fedrigo O."/>
            <person name="Jarvis E.D."/>
            <person name="Hiller M."/>
            <person name="Vernes S.C."/>
            <person name="Myers E.W."/>
            <person name="Teeling E.C."/>
        </authorList>
    </citation>
    <scope>NUCLEOTIDE SEQUENCE [LARGE SCALE GENOMIC DNA]</scope>
    <source>
        <strain evidence="1">MRouAeg1</strain>
        <tissue evidence="1">Muscle</tissue>
    </source>
</reference>
<name>A0A7J8CHW8_ROUAE</name>
<keyword evidence="2" id="KW-1185">Reference proteome</keyword>
<proteinExistence type="predicted"/>
<gene>
    <name evidence="1" type="ORF">HJG63_008986</name>
</gene>
<dbReference type="Proteomes" id="UP000593571">
    <property type="component" value="Unassembled WGS sequence"/>
</dbReference>
<comment type="caution">
    <text evidence="1">The sequence shown here is derived from an EMBL/GenBank/DDBJ whole genome shotgun (WGS) entry which is preliminary data.</text>
</comment>
<evidence type="ECO:0000313" key="1">
    <source>
        <dbReference type="EMBL" id="KAF6410427.1"/>
    </source>
</evidence>
<sequence length="139" mass="16393">MKNTQINGKLSHVHGSEKLILLKCPYYPKPYIDSVQSLSKFQWYFFTEVEERILQFIQNYKRPQIANTILRKNNKAESLTLPDFKLHYKAIVTKTVWHCHNQIDQWNRTGNLEINLHVYGQLIFDKGATNIKGEKDSLQ</sequence>